<dbReference type="OrthoDB" id="31494at2157"/>
<evidence type="ECO:0000313" key="4">
    <source>
        <dbReference type="EMBL" id="ASJ07168.1"/>
    </source>
</evidence>
<feature type="domain" description="PurM-like C-terminal" evidence="3">
    <location>
        <begin position="152"/>
        <end position="308"/>
    </location>
</feature>
<dbReference type="CDD" id="cd06061">
    <property type="entry name" value="PurM-like1"/>
    <property type="match status" value="1"/>
</dbReference>
<dbReference type="EMBL" id="CP015102">
    <property type="protein sequence ID" value="ASJ07168.1"/>
    <property type="molecule type" value="Genomic_DNA"/>
</dbReference>
<keyword evidence="5" id="KW-1185">Reference proteome</keyword>
<dbReference type="InterPro" id="IPR011854">
    <property type="entry name" value="HypE"/>
</dbReference>
<comment type="similarity">
    <text evidence="1">Belongs to the HypE family.</text>
</comment>
<dbReference type="GO" id="GO:0051604">
    <property type="term" value="P:protein maturation"/>
    <property type="evidence" value="ECO:0007669"/>
    <property type="project" value="TreeGrafter"/>
</dbReference>
<sequence>MLPPGKIPPEKLKELVFSRLGAPGERVLIGADLGIDAAAIDFGDKVLVASTDPITGAEENIGFYAVHVNANDVATFGARPKWFLVSILLPEGSDERTLEQIMEDLHASASKLGIAIVGGHTEVTPGLKRPIVVGTMLGEVEKGKLVTSNGAKPGDAIILTKWAGLEGTSIIASERSEELEREFGKDFVERAKSFIDMISVVEDALTASEVGVHAMHDPTEGGIANGLHEMADAAGLGFAVYADKIPIRDETRRICEFYGLTPLALISSGALMISAPGEKAGKVVAALMEKGINASVVGEFVKDPERRVLIENGEERPLERPESDELWKVL</sequence>
<gene>
    <name evidence="4" type="ORF">A3L08_07460</name>
</gene>
<dbReference type="PANTHER" id="PTHR30303">
    <property type="entry name" value="HYDROGENASE ISOENZYMES FORMATION PROTEIN HYPE"/>
    <property type="match status" value="1"/>
</dbReference>
<protein>
    <submittedName>
        <fullName evidence="4">Hydrogenase</fullName>
    </submittedName>
</protein>
<dbReference type="PIRSF" id="PIRSF005644">
    <property type="entry name" value="Hdrgns_mtr_HypE"/>
    <property type="match status" value="1"/>
</dbReference>
<dbReference type="InterPro" id="IPR036676">
    <property type="entry name" value="PurM-like_C_sf"/>
</dbReference>
<evidence type="ECO:0000259" key="3">
    <source>
        <dbReference type="Pfam" id="PF02769"/>
    </source>
</evidence>
<dbReference type="InterPro" id="IPR016188">
    <property type="entry name" value="PurM-like_N"/>
</dbReference>
<dbReference type="SUPFAM" id="SSF56042">
    <property type="entry name" value="PurM C-terminal domain-like"/>
    <property type="match status" value="1"/>
</dbReference>
<evidence type="ECO:0000256" key="1">
    <source>
        <dbReference type="ARBA" id="ARBA00006243"/>
    </source>
</evidence>
<evidence type="ECO:0000313" key="5">
    <source>
        <dbReference type="Proteomes" id="UP000197418"/>
    </source>
</evidence>
<dbReference type="AlphaFoldDB" id="A0A218P8S4"/>
<name>A0A218P8S4_9EURY</name>
<dbReference type="Pfam" id="PF00586">
    <property type="entry name" value="AIRS"/>
    <property type="match status" value="1"/>
</dbReference>
<dbReference type="PANTHER" id="PTHR30303:SF4">
    <property type="entry name" value="HYDROGENASE EXPRESSION_FORMATION PROTEIN HYPE"/>
    <property type="match status" value="1"/>
</dbReference>
<organism evidence="4 5">
    <name type="scientific">Thermococcus pacificus</name>
    <dbReference type="NCBI Taxonomy" id="71998"/>
    <lineage>
        <taxon>Archaea</taxon>
        <taxon>Methanobacteriati</taxon>
        <taxon>Methanobacteriota</taxon>
        <taxon>Thermococci</taxon>
        <taxon>Thermococcales</taxon>
        <taxon>Thermococcaceae</taxon>
        <taxon>Thermococcus</taxon>
    </lineage>
</organism>
<reference evidence="4 5" key="1">
    <citation type="submission" date="2016-04" db="EMBL/GenBank/DDBJ databases">
        <title>Complete genome sequence of Thermococcus pacificus type strain P4.</title>
        <authorList>
            <person name="Oger P.M."/>
        </authorList>
    </citation>
    <scope>NUCLEOTIDE SEQUENCE [LARGE SCALE GENOMIC DNA]</scope>
    <source>
        <strain evidence="4 5">P-4</strain>
    </source>
</reference>
<dbReference type="Gene3D" id="3.30.1330.10">
    <property type="entry name" value="PurM-like, N-terminal domain"/>
    <property type="match status" value="1"/>
</dbReference>
<dbReference type="Pfam" id="PF02769">
    <property type="entry name" value="AIRS_C"/>
    <property type="match status" value="1"/>
</dbReference>
<dbReference type="GeneID" id="33316095"/>
<dbReference type="InterPro" id="IPR010918">
    <property type="entry name" value="PurM-like_C_dom"/>
</dbReference>
<dbReference type="RefSeq" id="WP_088854419.1">
    <property type="nucleotide sequence ID" value="NZ_CP015102.1"/>
</dbReference>
<evidence type="ECO:0000259" key="2">
    <source>
        <dbReference type="Pfam" id="PF00586"/>
    </source>
</evidence>
<dbReference type="SUPFAM" id="SSF55326">
    <property type="entry name" value="PurM N-terminal domain-like"/>
    <property type="match status" value="1"/>
</dbReference>
<proteinExistence type="inferred from homology"/>
<dbReference type="Gene3D" id="3.90.650.10">
    <property type="entry name" value="PurM-like C-terminal domain"/>
    <property type="match status" value="1"/>
</dbReference>
<accession>A0A218P8S4</accession>
<feature type="domain" description="PurM-like N-terminal" evidence="2">
    <location>
        <begin position="36"/>
        <end position="140"/>
    </location>
</feature>
<dbReference type="Proteomes" id="UP000197418">
    <property type="component" value="Chromosome"/>
</dbReference>
<dbReference type="KEGG" id="tpaf:A3L08_07460"/>
<dbReference type="InterPro" id="IPR036921">
    <property type="entry name" value="PurM-like_N_sf"/>
</dbReference>